<feature type="domain" description="MucBP" evidence="4">
    <location>
        <begin position="1384"/>
        <end position="1448"/>
    </location>
</feature>
<feature type="compositionally biased region" description="Basic and acidic residues" evidence="2">
    <location>
        <begin position="3067"/>
        <end position="3078"/>
    </location>
</feature>
<keyword evidence="3" id="KW-1133">Transmembrane helix</keyword>
<feature type="domain" description="MucBP" evidence="4">
    <location>
        <begin position="2599"/>
        <end position="2662"/>
    </location>
</feature>
<dbReference type="Gene3D" id="3.10.20.320">
    <property type="entry name" value="Putative peptidoglycan bound protein (lpxtg motif)"/>
    <property type="match status" value="16"/>
</dbReference>
<gene>
    <name evidence="5" type="ORF">D4A81_00460</name>
</gene>
<feature type="domain" description="MucBP" evidence="4">
    <location>
        <begin position="2669"/>
        <end position="2733"/>
    </location>
</feature>
<feature type="domain" description="MucBP" evidence="4">
    <location>
        <begin position="2310"/>
        <end position="2376"/>
    </location>
</feature>
<feature type="domain" description="MucBP" evidence="4">
    <location>
        <begin position="2810"/>
        <end position="2874"/>
    </location>
</feature>
<feature type="domain" description="MucBP" evidence="4">
    <location>
        <begin position="2099"/>
        <end position="2160"/>
    </location>
</feature>
<feature type="domain" description="MucBP" evidence="4">
    <location>
        <begin position="1904"/>
        <end position="1972"/>
    </location>
</feature>
<keyword evidence="3" id="KW-0812">Transmembrane</keyword>
<evidence type="ECO:0000256" key="1">
    <source>
        <dbReference type="ARBA" id="ARBA00022737"/>
    </source>
</evidence>
<evidence type="ECO:0000256" key="2">
    <source>
        <dbReference type="SAM" id="MobiDB-lite"/>
    </source>
</evidence>
<sequence length="3127" mass="336075">MIKGVIKMMTPNLIFYKKHKKGGSMVQLKKRVLAALLSFVMVFLSMSEFFTAYAGPPGIVNDPDILAEVTYDRNVVNSRGNSDFYVGEEVSFYANITISSITRSIPGAYGVLYIPKKVFPSISSSNISTWINRPASNFLSIDSSDSEFHKVKLKFISLGGGTTQTVPFKGTIKDRSLANDETYVIPYQVYDANDTLLESTNNTFSAKTYPVGYTDENNNIRRDYYYAEGTSSLQNSTTLANDLSTFIQFNTRRTNWPAAGTYHGTETKIVGGDRRKTRITVQLPANENFDTTETRNSSWTYNAANHTITKDVEFQSNLNYTNDGFNIRYNNQTVGTQASPVTVEFPITWQYINDDGSLDTASLEKSKSSARYWSFPRVPAADRGIYTNKNASPWRFTFTDRDKTEHVYNMGFSWNWYVGNPEEYPTMGTYHTRVSSVVDTPVTDMELVGYQIRTLNPTGKVVDATGTIQTIPALDNTQLAALSNNQLIGTKDDGSEEVIATNIQITSNSDEVRLPTPKFYKKIELKFTNPIEIQAPTSRVVDIRYRFRFEENAYNTTKALLASKPNNANSNVQTRNSVTVTGDNGAGRTWTAGGSDYVTWTKAFAAEYEHDTQNQNLGTKYLNEEFGMTDNVRFHYYLPPGGRKIKNPKFFVLADPALEFKSIQTSTGYTPELTPAVMSNYRVEYNFKNTGKTAYIWDLPDINIPEGNDRYNNVYFSTRFKTTRNMAGGQNSIDTYLSWDNNEEATSNEVLGKYEDVLDLDNDGNTTEKFSSKKATYLYSPPLELILTKRSKRADSDVAQFSSLTTPDSEQIVDYKLNIFNNSITGVSGFTFFDILPHVGDKAIAPDQQGNYANRGSTYRLGLTGPLDPNPNYTYEYSTTPVTEGNIAANYAGATWTSSVSDWSAVTMFRIKMKPGYTLASGSSDDITFRAKMPDTTPLDTTNKAVNTFAGFAGDSYTGAFEALSNVVIPKKYKISGKIYYDVPPAGGSGNGTYLTTDDDVPAAGRTVSLYDASGNPVLDESGNPMTTTANANGDYAFDNISRAGTYKVVITPGVGDTISTNRVTSTSLIIGNDFADGTQGSNPVFDTSVTLTPSDDKKTANAALVASNSTLKVKYVDMAGNPIPLDDGSGNVADTDSVHGFRDPYTVTPPTTLTGVANYEYAEPDLTNGRPLTGTLNPGQNVVVLKYKRKTAGNITVNHFEVGGSTQLYTPTGATAPSAETYVGTEKLGLTENLTNKEADIANFEYVSTEVTGAPSATSPTATGDTTVTYQTAPQTVTYRYKRKDAANITVNHYEVGGSTQLYTPAGAAAPSAETISGAGKLGTTQNLTNKASDIANFEYVSTDVTGASSATTPTSTGATTLTHGNTPQTVTYYYKRKNAGDVIVHHYEQGTTTQLVPDVTLNGTNKLGLPYNTTTQTIPNFTVVTVPTNQNGTYQPGTQTVTYYYKRNDAGNVIVNFVEQGTNTPLKSPETKSGAGKLGLAYTTTPDTFANYELVSATPTNHTGNYPPAGSDITVTYVYRRKNAGNITVNHYEVGGSTQLYTPAGSASASAENFNGSGKLGLSENLTNKAADIANFEYVSVDITGASGASTPNASGDTGVTYQTGNQVVTYRYKRKDAANITVHHYIDGTTTELYTPAGALTPGPETINGSGKLGLTENLTNRSADIANYEFVGVDVSSAASATTPSATGATTLTHGNAPQTVIYKYRRKNAGNIVVNHYEVGGSTQLYTPAGAASPSAQTFDGSGKLGLVENLTNKEADIANYEFVNVEVTAAPGASTPTATGATGVTYRAGTQTVTYRYRRKNAANITVHHYEDGTTTELYTPAGAAAPSAETISGAGKLGTNENLNNRAADIANFEYVGIDVSGAPSATSPSSTGATTLTHGNNAQTVIYKYKRKDAGNVIVNFVEQGTNTPLKSPVTMNGAGKLGLPYTTTPDTFANYELVSATPANHSGNYPNAGNDITVTYIYRRKNSGNITVNHFEAGTTNQLYKPSGAAAPSAQTFDGTGKLGLSENLTNKEAAISNYEYVSVDVTGAGGANTPTASGDTTVTYQTGNQVVNYYYKRKDASNITIHHYEDGTTTELYTPAGAAGPSAEVISGSGKLGTNENLTNKEANIANFEYVSVDVSGAPSATTPGTNGATTLTHGNAPQTVIYKYRRKDVGNVLVHHYEAGTTTSVSPDENLSGVGKSGLTYTTSPATVANYTVVNTTPTNHTGTYPNTGTTVVTYEYKRNDGGNVIVHHYEDGTTTPLVPDTTLNGSGKLGLPYTTTEHNIPNFTLVAQPSNKNGTYTSGNQEVTYFYRRNDAGNVLVHHVEQGTTNAVSADETLSGVGKSGLTYTTSPANVANYTVVSTTPTNHTGIYPNSGTTVVTYEYVRNNAGNVIVHHYEDGTTTPLVPDTTLNGSGKLGLPYTTTEHSIPNFTLVAQPSNKNGTYTSGNQEVTYFYRRNDAGNVLVHHYEAGTTTSVSPDENLSGAGKSGLTYNTSPATVANFTVVNATPTDHTGTYPSSGTTVVTYEYVRNDAQSVTVKYVEQGSGTPLDTDDVMGGAGKLGLPYTTTEKNIPNYELVAQPVNKNGTYTNTPQTVIYEYRRMPAGDVTSIYVDEDGNEIDIPETQSGTGKLGLPYTTTSKTIPNFTLVSIPANANGTFIPGPQTVTYVYRRADAGDVTVYHKSVYDNSDLSTPTVLDGSRKLGLPYTTTPETYSDYEIDTIPGNATGTYVSGSQSVTYLYKRKQSGGVVVNYLDNHGNRIETPDTITGSDNVGLPYTTTPKTIPNYRLIIVPPNANGVFTVPPITVNYIYKREDAGDVVIEHIDENGNVPLETPEVLDGSEKLGESYTSSSKVFENYDLISVPSNANGVFTSGSQSVTYVYRRKDAGDVIAHYVDTAGLPIESDEILDGSRSLGLPYETASKEIAGYTLLLVRGSETGVFSPGRIEVTYIYKKNPGQVIIPQPVIPVTPVTPGSITPISPVTPGGVTPVTPEGSIPSRIATPSQINRPGDRYQDLVIRPTATPSIATSSNVSRGGSTGAGGSSTLRTEKVNTVTDGQSKSDKELILIDNATPSREPQKSDYQKETKQTTSATSATRIGLSVPKTEDTKDMRGYIFALITSLTAVMALALKKKEDR</sequence>
<keyword evidence="3" id="KW-0472">Membrane</keyword>
<feature type="domain" description="MucBP" evidence="4">
    <location>
        <begin position="1454"/>
        <end position="1522"/>
    </location>
</feature>
<name>A0A385PWK7_9FIRM</name>
<accession>A0A385PWK7</accession>
<feature type="compositionally biased region" description="Low complexity" evidence="2">
    <location>
        <begin position="2970"/>
        <end position="2985"/>
    </location>
</feature>
<dbReference type="SUPFAM" id="SSF117074">
    <property type="entry name" value="Hypothetical protein PA1324"/>
    <property type="match status" value="1"/>
</dbReference>
<dbReference type="KEGG" id="lua:D4A81_00460"/>
<feature type="domain" description="MucBP" evidence="4">
    <location>
        <begin position="2528"/>
        <end position="2592"/>
    </location>
</feature>
<dbReference type="EMBL" id="CP032364">
    <property type="protein sequence ID" value="AYA98528.1"/>
    <property type="molecule type" value="Genomic_DNA"/>
</dbReference>
<proteinExistence type="predicted"/>
<evidence type="ECO:0000313" key="5">
    <source>
        <dbReference type="EMBL" id="AYA98528.1"/>
    </source>
</evidence>
<feature type="domain" description="MucBP" evidence="4">
    <location>
        <begin position="2240"/>
        <end position="2304"/>
    </location>
</feature>
<dbReference type="Pfam" id="PF06458">
    <property type="entry name" value="MucBP"/>
    <property type="match status" value="19"/>
</dbReference>
<protein>
    <recommendedName>
        <fullName evidence="4">MucBP domain-containing protein</fullName>
    </recommendedName>
</protein>
<feature type="domain" description="MucBP" evidence="4">
    <location>
        <begin position="1112"/>
        <end position="1189"/>
    </location>
</feature>
<feature type="region of interest" description="Disordered" evidence="2">
    <location>
        <begin position="3014"/>
        <end position="3092"/>
    </location>
</feature>
<feature type="compositionally biased region" description="Polar residues" evidence="2">
    <location>
        <begin position="566"/>
        <end position="582"/>
    </location>
</feature>
<reference evidence="5 6" key="1">
    <citation type="submission" date="2018-09" db="EMBL/GenBank/DDBJ databases">
        <title>Genome sequencing of Lachnoanaerobaculum umeaense DSM 23576.</title>
        <authorList>
            <person name="Kook J.-K."/>
            <person name="Park S.-N."/>
            <person name="Lim Y.K."/>
        </authorList>
    </citation>
    <scope>NUCLEOTIDE SEQUENCE [LARGE SCALE GENOMIC DNA]</scope>
    <source>
        <strain evidence="6">DSM 23576 \ CCUG 58757</strain>
    </source>
</reference>
<feature type="domain" description="MucBP" evidence="4">
    <location>
        <begin position="2456"/>
        <end position="2520"/>
    </location>
</feature>
<feature type="compositionally biased region" description="Polar residues" evidence="2">
    <location>
        <begin position="3014"/>
        <end position="3023"/>
    </location>
</feature>
<dbReference type="OrthoDB" id="2059155at2"/>
<feature type="transmembrane region" description="Helical" evidence="3">
    <location>
        <begin position="3102"/>
        <end position="3121"/>
    </location>
</feature>
<feature type="domain" description="MucBP" evidence="4">
    <location>
        <begin position="2881"/>
        <end position="2944"/>
    </location>
</feature>
<feature type="region of interest" description="Disordered" evidence="2">
    <location>
        <begin position="566"/>
        <end position="585"/>
    </location>
</feature>
<dbReference type="Proteomes" id="UP000265562">
    <property type="component" value="Chromosome"/>
</dbReference>
<keyword evidence="1" id="KW-0677">Repeat</keyword>
<feature type="domain" description="MucBP" evidence="4">
    <location>
        <begin position="1623"/>
        <end position="1710"/>
    </location>
</feature>
<feature type="domain" description="MucBP" evidence="4">
    <location>
        <begin position="1311"/>
        <end position="1377"/>
    </location>
</feature>
<keyword evidence="6" id="KW-1185">Reference proteome</keyword>
<feature type="domain" description="MucBP" evidence="4">
    <location>
        <begin position="2168"/>
        <end position="2233"/>
    </location>
</feature>
<feature type="domain" description="MucBP" evidence="4">
    <location>
        <begin position="1757"/>
        <end position="1804"/>
    </location>
</feature>
<feature type="region of interest" description="Disordered" evidence="2">
    <location>
        <begin position="2970"/>
        <end position="3001"/>
    </location>
</feature>
<evidence type="ECO:0000313" key="6">
    <source>
        <dbReference type="Proteomes" id="UP000265562"/>
    </source>
</evidence>
<evidence type="ECO:0000259" key="4">
    <source>
        <dbReference type="Pfam" id="PF06458"/>
    </source>
</evidence>
<feature type="domain" description="MucBP" evidence="4">
    <location>
        <begin position="2384"/>
        <end position="2448"/>
    </location>
</feature>
<organism evidence="5 6">
    <name type="scientific">Lachnoanaerobaculum umeaense</name>
    <dbReference type="NCBI Taxonomy" id="617123"/>
    <lineage>
        <taxon>Bacteria</taxon>
        <taxon>Bacillati</taxon>
        <taxon>Bacillota</taxon>
        <taxon>Clostridia</taxon>
        <taxon>Lachnospirales</taxon>
        <taxon>Lachnospiraceae</taxon>
        <taxon>Lachnoanaerobaculum</taxon>
    </lineage>
</organism>
<dbReference type="InterPro" id="IPR009459">
    <property type="entry name" value="MucBP_dom"/>
</dbReference>
<evidence type="ECO:0000256" key="3">
    <source>
        <dbReference type="SAM" id="Phobius"/>
    </source>
</evidence>
<feature type="domain" description="MucBP" evidence="4">
    <location>
        <begin position="2740"/>
        <end position="2803"/>
    </location>
</feature>